<name>Q6MLW7_BDEBA</name>
<sequence length="85" mass="9147">MRYEGAFTSQGCLLNSLKSTVAVAVVLLLSSVAFGKDCTVLVSSHYRDELREVIRSELSGQGVTALFADELQVQCGEKLLPLRGA</sequence>
<evidence type="ECO:0000313" key="2">
    <source>
        <dbReference type="Proteomes" id="UP000008080"/>
    </source>
</evidence>
<dbReference type="RefSeq" id="WP_011164341.1">
    <property type="nucleotide sequence ID" value="NC_005363.1"/>
</dbReference>
<dbReference type="Proteomes" id="UP000008080">
    <property type="component" value="Chromosome"/>
</dbReference>
<keyword evidence="2" id="KW-1185">Reference proteome</keyword>
<gene>
    <name evidence="1" type="ordered locus">Bd1886</name>
</gene>
<accession>Q6MLW7</accession>
<organism evidence="1 2">
    <name type="scientific">Bdellovibrio bacteriovorus (strain ATCC 15356 / DSM 50701 / NCIMB 9529 / HD100)</name>
    <dbReference type="NCBI Taxonomy" id="264462"/>
    <lineage>
        <taxon>Bacteria</taxon>
        <taxon>Pseudomonadati</taxon>
        <taxon>Bdellovibrionota</taxon>
        <taxon>Bdellovibrionia</taxon>
        <taxon>Bdellovibrionales</taxon>
        <taxon>Pseudobdellovibrionaceae</taxon>
        <taxon>Bdellovibrio</taxon>
    </lineage>
</organism>
<dbReference type="STRING" id="264462.Bd1886"/>
<dbReference type="GeneID" id="93012845"/>
<dbReference type="HOGENOM" id="CLU_2506031_0_0_7"/>
<proteinExistence type="predicted"/>
<dbReference type="EMBL" id="BX842651">
    <property type="protein sequence ID" value="CAE79739.1"/>
    <property type="molecule type" value="Genomic_DNA"/>
</dbReference>
<dbReference type="AlphaFoldDB" id="Q6MLW7"/>
<dbReference type="KEGG" id="bba:Bd1886"/>
<protein>
    <submittedName>
        <fullName evidence="1">Uncharacterized protein</fullName>
    </submittedName>
</protein>
<evidence type="ECO:0000313" key="1">
    <source>
        <dbReference type="EMBL" id="CAE79739.1"/>
    </source>
</evidence>
<reference evidence="1 2" key="1">
    <citation type="journal article" date="2004" name="Science">
        <title>A predator unmasked: life cycle of Bdellovibrio bacteriovorus from a genomic perspective.</title>
        <authorList>
            <person name="Rendulic S."/>
            <person name="Jagtap P."/>
            <person name="Rosinus A."/>
            <person name="Eppinger M."/>
            <person name="Baar C."/>
            <person name="Lanz C."/>
            <person name="Keller H."/>
            <person name="Lambert C."/>
            <person name="Evans K.J."/>
            <person name="Goesmann A."/>
            <person name="Meyer F."/>
            <person name="Sockett R.E."/>
            <person name="Schuster S.C."/>
        </authorList>
    </citation>
    <scope>NUCLEOTIDE SEQUENCE [LARGE SCALE GENOMIC DNA]</scope>
    <source>
        <strain evidence="2">ATCC 15356 / DSM 50701 / NCIMB 9529 / HD100</strain>
    </source>
</reference>